<feature type="transmembrane region" description="Helical" evidence="1">
    <location>
        <begin position="283"/>
        <end position="307"/>
    </location>
</feature>
<proteinExistence type="predicted"/>
<feature type="transmembrane region" description="Helical" evidence="1">
    <location>
        <begin position="128"/>
        <end position="150"/>
    </location>
</feature>
<protein>
    <submittedName>
        <fullName evidence="2">Uncharacterized protein</fullName>
    </submittedName>
</protein>
<keyword evidence="1" id="KW-0812">Transmembrane</keyword>
<sequence>MLIYLGLSALATSVATLALLLLGQASLPAVAHLLLAAGIMPLIFGAMTHFIPVLTRSGAAPRSLLLAPILLQLAGAVSFLGFIGEAPPPALTAAAGSTLLLAAALAGWMNQRARRALGTPHPCWRWYLAAVGLLGVALLLVAAMACWPQARNTLRLLHLHLNVLGFVGLTALGTLQVLLPTVLNTADPTASQRLRRHLPVAVGAVLLIATGAALSLPLALTGALLLSVVVLSLGRAILAWQGWRRLLEDGAAAPLAGALAGFLLLLGLGVGHAVGALDGRDSILAFIVAFLLPLVTGALTHLLPVWLLRGKRTARRDRLHTALRHGGTQRAFLFLTAGALLGLDVAAGLWPALLALLHFLGVVLRALWADRE</sequence>
<dbReference type="PATRIC" id="fig|1454001.3.peg.439"/>
<dbReference type="AlphaFoldDB" id="A0A011MH88"/>
<feature type="transmembrane region" description="Helical" evidence="1">
    <location>
        <begin position="35"/>
        <end position="55"/>
    </location>
</feature>
<feature type="transmembrane region" description="Helical" evidence="1">
    <location>
        <begin position="198"/>
        <end position="218"/>
    </location>
</feature>
<gene>
    <name evidence="2" type="ORF">AW08_00476</name>
</gene>
<dbReference type="Proteomes" id="UP000020218">
    <property type="component" value="Unassembled WGS sequence"/>
</dbReference>
<feature type="transmembrane region" description="Helical" evidence="1">
    <location>
        <begin position="90"/>
        <end position="108"/>
    </location>
</feature>
<evidence type="ECO:0000256" key="1">
    <source>
        <dbReference type="SAM" id="Phobius"/>
    </source>
</evidence>
<organism evidence="2 3">
    <name type="scientific">Candidatus Accumulibacter adjunctus</name>
    <dbReference type="NCBI Taxonomy" id="1454001"/>
    <lineage>
        <taxon>Bacteria</taxon>
        <taxon>Pseudomonadati</taxon>
        <taxon>Pseudomonadota</taxon>
        <taxon>Betaproteobacteria</taxon>
        <taxon>Candidatus Accumulibacter</taxon>
    </lineage>
</organism>
<name>A0A011MH88_9PROT</name>
<keyword evidence="1" id="KW-0472">Membrane</keyword>
<keyword evidence="3" id="KW-1185">Reference proteome</keyword>
<evidence type="ECO:0000313" key="2">
    <source>
        <dbReference type="EMBL" id="EXI69268.1"/>
    </source>
</evidence>
<feature type="transmembrane region" description="Helical" evidence="1">
    <location>
        <begin position="327"/>
        <end position="343"/>
    </location>
</feature>
<feature type="transmembrane region" description="Helical" evidence="1">
    <location>
        <begin position="162"/>
        <end position="186"/>
    </location>
</feature>
<keyword evidence="1" id="KW-1133">Transmembrane helix</keyword>
<evidence type="ECO:0000313" key="3">
    <source>
        <dbReference type="Proteomes" id="UP000020218"/>
    </source>
</evidence>
<accession>A0A011MH88</accession>
<feature type="transmembrane region" description="Helical" evidence="1">
    <location>
        <begin position="349"/>
        <end position="368"/>
    </location>
</feature>
<feature type="transmembrane region" description="Helical" evidence="1">
    <location>
        <begin position="224"/>
        <end position="243"/>
    </location>
</feature>
<reference evidence="2" key="1">
    <citation type="submission" date="2014-02" db="EMBL/GenBank/DDBJ databases">
        <title>Expanding our view of genomic diversity in Candidatus Accumulibacter clades.</title>
        <authorList>
            <person name="Skennerton C.T."/>
            <person name="Barr J.J."/>
            <person name="Slater F.R."/>
            <person name="Bond P.L."/>
            <person name="Tyson G.W."/>
        </authorList>
    </citation>
    <scope>NUCLEOTIDE SEQUENCE [LARGE SCALE GENOMIC DNA]</scope>
</reference>
<feature type="transmembrane region" description="Helical" evidence="1">
    <location>
        <begin position="255"/>
        <end position="277"/>
    </location>
</feature>
<comment type="caution">
    <text evidence="2">The sequence shown here is derived from an EMBL/GenBank/DDBJ whole genome shotgun (WGS) entry which is preliminary data.</text>
</comment>
<dbReference type="EMBL" id="JFAX01000002">
    <property type="protein sequence ID" value="EXI69268.1"/>
    <property type="molecule type" value="Genomic_DNA"/>
</dbReference>
<feature type="transmembrane region" description="Helical" evidence="1">
    <location>
        <begin position="64"/>
        <end position="84"/>
    </location>
</feature>
<dbReference type="STRING" id="1454001.AW08_00476"/>